<dbReference type="InterPro" id="IPR000700">
    <property type="entry name" value="PAS-assoc_C"/>
</dbReference>
<sequence>MEVAGRMDAELWPALVESAGDVIVGKTLDGIVNVWNRAAERVLGYSAAEAMGRPFELFVAPERRDRERSVRERLIRGEPVDRYDSERIAKDGRTLSVSVTASPVFDRHGHLAGFCEIVRDVTAIRRRDAELHQVYEAARRLSATLDRHELCSAFQDLVMEAIPCNGIVVSTFDPDAAEIRCVYLWTGSIEIDPTTLPVLAYQPGAGGMQTEVIRTGEPRIFDVGERVARPGTTYIEVEPDGGQRDLKAESAPPPTPRTAMMAPIKLDGKVLGVVQVMSHEQDAYGPPELERFSALISPLAIAFQNADLYDAAQREIAERRAAEEALRASEERYRMLNEQLEGRVRQRTDALQKAVDELTGFSYSISHDMRAPIRAIISSSHILLEDFGNELENDAREQLRRQATAAQKLGALVDDLLDYARLGHREPAKETFDLSALARAVADRLSQPDWSCAGAEFSIEPDMVAVGDATLLEILLTILFENSGKYRRSGSTPHIALRQKGAEFTVSDDGIGFDMRYVAKLFRPFERLHRDEEYPGTGIGLANAKRIVERHGGKIWAESDGPGKGACFTFTLPSGAQNGR</sequence>
<dbReference type="Gene3D" id="1.10.287.130">
    <property type="match status" value="1"/>
</dbReference>
<dbReference type="PROSITE" id="PS50109">
    <property type="entry name" value="HIS_KIN"/>
    <property type="match status" value="1"/>
</dbReference>
<dbReference type="eggNOG" id="COG4251">
    <property type="taxonomic scope" value="Bacteria"/>
</dbReference>
<dbReference type="KEGG" id="fgi:OP10G_1067"/>
<dbReference type="GO" id="GO:0007234">
    <property type="term" value="P:osmosensory signaling via phosphorelay pathway"/>
    <property type="evidence" value="ECO:0007669"/>
    <property type="project" value="TreeGrafter"/>
</dbReference>
<feature type="coiled-coil region" evidence="8">
    <location>
        <begin position="312"/>
        <end position="357"/>
    </location>
</feature>
<dbReference type="InterPro" id="IPR050351">
    <property type="entry name" value="BphY/WalK/GraS-like"/>
</dbReference>
<dbReference type="InterPro" id="IPR003594">
    <property type="entry name" value="HATPase_dom"/>
</dbReference>
<feature type="domain" description="PAS" evidence="11">
    <location>
        <begin position="8"/>
        <end position="78"/>
    </location>
</feature>
<dbReference type="PANTHER" id="PTHR42878:SF15">
    <property type="entry name" value="BACTERIOPHYTOCHROME"/>
    <property type="match status" value="1"/>
</dbReference>
<keyword evidence="14" id="KW-1185">Reference proteome</keyword>
<dbReference type="InterPro" id="IPR036097">
    <property type="entry name" value="HisK_dim/P_sf"/>
</dbReference>
<protein>
    <recommendedName>
        <fullName evidence="2">histidine kinase</fullName>
        <ecNumber evidence="2">2.7.13.3</ecNumber>
    </recommendedName>
</protein>
<dbReference type="GO" id="GO:0000156">
    <property type="term" value="F:phosphorelay response regulator activity"/>
    <property type="evidence" value="ECO:0007669"/>
    <property type="project" value="TreeGrafter"/>
</dbReference>
<dbReference type="PRINTS" id="PR00344">
    <property type="entry name" value="BCTRLSENSOR"/>
</dbReference>
<keyword evidence="7" id="KW-0472">Membrane</keyword>
<proteinExistence type="predicted"/>
<dbReference type="Gene3D" id="3.30.565.10">
    <property type="entry name" value="Histidine kinase-like ATPase, C-terminal domain"/>
    <property type="match status" value="1"/>
</dbReference>
<dbReference type="InterPro" id="IPR003018">
    <property type="entry name" value="GAF"/>
</dbReference>
<dbReference type="PROSITE" id="PS50113">
    <property type="entry name" value="PAC"/>
    <property type="match status" value="1"/>
</dbReference>
<dbReference type="GO" id="GO:0030295">
    <property type="term" value="F:protein kinase activator activity"/>
    <property type="evidence" value="ECO:0007669"/>
    <property type="project" value="TreeGrafter"/>
</dbReference>
<dbReference type="GO" id="GO:0000155">
    <property type="term" value="F:phosphorelay sensor kinase activity"/>
    <property type="evidence" value="ECO:0007669"/>
    <property type="project" value="InterPro"/>
</dbReference>
<accession>A0A068NNV1</accession>
<organism evidence="13 14">
    <name type="scientific">Fimbriimonas ginsengisoli Gsoil 348</name>
    <dbReference type="NCBI Taxonomy" id="661478"/>
    <lineage>
        <taxon>Bacteria</taxon>
        <taxon>Bacillati</taxon>
        <taxon>Armatimonadota</taxon>
        <taxon>Fimbriimonadia</taxon>
        <taxon>Fimbriimonadales</taxon>
        <taxon>Fimbriimonadaceae</taxon>
        <taxon>Fimbriimonas</taxon>
    </lineage>
</organism>
<dbReference type="SMART" id="SM00388">
    <property type="entry name" value="HisKA"/>
    <property type="match status" value="1"/>
</dbReference>
<dbReference type="SMART" id="SM00065">
    <property type="entry name" value="GAF"/>
    <property type="match status" value="1"/>
</dbReference>
<evidence type="ECO:0000259" key="10">
    <source>
        <dbReference type="PROSITE" id="PS50109"/>
    </source>
</evidence>
<keyword evidence="5 13" id="KW-0418">Kinase</keyword>
<dbReference type="EC" id="2.7.13.3" evidence="2"/>
<dbReference type="GO" id="GO:0016020">
    <property type="term" value="C:membrane"/>
    <property type="evidence" value="ECO:0007669"/>
    <property type="project" value="UniProtKB-SubCell"/>
</dbReference>
<dbReference type="InterPro" id="IPR005467">
    <property type="entry name" value="His_kinase_dom"/>
</dbReference>
<keyword evidence="6" id="KW-0902">Two-component regulatory system</keyword>
<dbReference type="Proteomes" id="UP000027982">
    <property type="component" value="Chromosome"/>
</dbReference>
<dbReference type="InterPro" id="IPR003661">
    <property type="entry name" value="HisK_dim/P_dom"/>
</dbReference>
<evidence type="ECO:0000259" key="11">
    <source>
        <dbReference type="PROSITE" id="PS50112"/>
    </source>
</evidence>
<dbReference type="InterPro" id="IPR000014">
    <property type="entry name" value="PAS"/>
</dbReference>
<dbReference type="InterPro" id="IPR013767">
    <property type="entry name" value="PAS_fold"/>
</dbReference>
<dbReference type="HOGENOM" id="CLU_469901_0_0_0"/>
<feature type="domain" description="PAC" evidence="12">
    <location>
        <begin position="81"/>
        <end position="133"/>
    </location>
</feature>
<evidence type="ECO:0000259" key="12">
    <source>
        <dbReference type="PROSITE" id="PS50113"/>
    </source>
</evidence>
<dbReference type="InterPro" id="IPR004358">
    <property type="entry name" value="Sig_transdc_His_kin-like_C"/>
</dbReference>
<dbReference type="CDD" id="cd00130">
    <property type="entry name" value="PAS"/>
    <property type="match status" value="1"/>
</dbReference>
<dbReference type="AlphaFoldDB" id="A0A068NNV1"/>
<dbReference type="Gene3D" id="3.30.450.20">
    <property type="entry name" value="PAS domain"/>
    <property type="match status" value="1"/>
</dbReference>
<evidence type="ECO:0000256" key="1">
    <source>
        <dbReference type="ARBA" id="ARBA00000085"/>
    </source>
</evidence>
<dbReference type="PANTHER" id="PTHR42878">
    <property type="entry name" value="TWO-COMPONENT HISTIDINE KINASE"/>
    <property type="match status" value="1"/>
</dbReference>
<evidence type="ECO:0000256" key="2">
    <source>
        <dbReference type="ARBA" id="ARBA00012438"/>
    </source>
</evidence>
<feature type="region of interest" description="Disordered" evidence="9">
    <location>
        <begin position="238"/>
        <end position="258"/>
    </location>
</feature>
<evidence type="ECO:0000256" key="4">
    <source>
        <dbReference type="ARBA" id="ARBA00022679"/>
    </source>
</evidence>
<dbReference type="PROSITE" id="PS50112">
    <property type="entry name" value="PAS"/>
    <property type="match status" value="1"/>
</dbReference>
<dbReference type="EMBL" id="CP007139">
    <property type="protein sequence ID" value="AIE84435.1"/>
    <property type="molecule type" value="Genomic_DNA"/>
</dbReference>
<comment type="catalytic activity">
    <reaction evidence="1">
        <text>ATP + protein L-histidine = ADP + protein N-phospho-L-histidine.</text>
        <dbReference type="EC" id="2.7.13.3"/>
    </reaction>
</comment>
<dbReference type="CDD" id="cd00082">
    <property type="entry name" value="HisKA"/>
    <property type="match status" value="1"/>
</dbReference>
<evidence type="ECO:0000256" key="8">
    <source>
        <dbReference type="SAM" id="Coils"/>
    </source>
</evidence>
<dbReference type="SMART" id="SM00387">
    <property type="entry name" value="HATPase_c"/>
    <property type="match status" value="1"/>
</dbReference>
<dbReference type="NCBIfam" id="TIGR00229">
    <property type="entry name" value="sensory_box"/>
    <property type="match status" value="1"/>
</dbReference>
<dbReference type="OrthoDB" id="7313492at2"/>
<evidence type="ECO:0000256" key="5">
    <source>
        <dbReference type="ARBA" id="ARBA00022777"/>
    </source>
</evidence>
<evidence type="ECO:0000313" key="14">
    <source>
        <dbReference type="Proteomes" id="UP000027982"/>
    </source>
</evidence>
<gene>
    <name evidence="13" type="ORF">OP10G_1067</name>
</gene>
<dbReference type="GO" id="GO:0006355">
    <property type="term" value="P:regulation of DNA-templated transcription"/>
    <property type="evidence" value="ECO:0007669"/>
    <property type="project" value="InterPro"/>
</dbReference>
<reference evidence="13 14" key="1">
    <citation type="journal article" date="2014" name="PLoS ONE">
        <title>The first complete genome sequence of the class fimbriimonadia in the phylum armatimonadetes.</title>
        <authorList>
            <person name="Hu Z.Y."/>
            <person name="Wang Y.Z."/>
            <person name="Im W.T."/>
            <person name="Wang S.Y."/>
            <person name="Zhao G.P."/>
            <person name="Zheng H.J."/>
            <person name="Quan Z.X."/>
        </authorList>
    </citation>
    <scope>NUCLEOTIDE SEQUENCE [LARGE SCALE GENOMIC DNA]</scope>
    <source>
        <strain evidence="13">Gsoil 348</strain>
    </source>
</reference>
<dbReference type="RefSeq" id="WP_025226927.1">
    <property type="nucleotide sequence ID" value="NZ_CP007139.1"/>
</dbReference>
<evidence type="ECO:0000256" key="7">
    <source>
        <dbReference type="ARBA" id="ARBA00023136"/>
    </source>
</evidence>
<name>A0A068NNV1_FIMGI</name>
<evidence type="ECO:0000313" key="13">
    <source>
        <dbReference type="EMBL" id="AIE84435.1"/>
    </source>
</evidence>
<evidence type="ECO:0000256" key="9">
    <source>
        <dbReference type="SAM" id="MobiDB-lite"/>
    </source>
</evidence>
<evidence type="ECO:0000256" key="6">
    <source>
        <dbReference type="ARBA" id="ARBA00023012"/>
    </source>
</evidence>
<dbReference type="InterPro" id="IPR036890">
    <property type="entry name" value="HATPase_C_sf"/>
</dbReference>
<dbReference type="SUPFAM" id="SSF47384">
    <property type="entry name" value="Homodimeric domain of signal transducing histidine kinase"/>
    <property type="match status" value="1"/>
</dbReference>
<dbReference type="Pfam" id="PF00512">
    <property type="entry name" value="HisKA"/>
    <property type="match status" value="1"/>
</dbReference>
<keyword evidence="3" id="KW-0597">Phosphoprotein</keyword>
<keyword evidence="8" id="KW-0175">Coiled coil</keyword>
<dbReference type="Pfam" id="PF00989">
    <property type="entry name" value="PAS"/>
    <property type="match status" value="1"/>
</dbReference>
<keyword evidence="4" id="KW-0808">Transferase</keyword>
<dbReference type="STRING" id="661478.OP10G_1067"/>
<dbReference type="InterPro" id="IPR035965">
    <property type="entry name" value="PAS-like_dom_sf"/>
</dbReference>
<dbReference type="SUPFAM" id="SSF55781">
    <property type="entry name" value="GAF domain-like"/>
    <property type="match status" value="1"/>
</dbReference>
<evidence type="ECO:0000256" key="3">
    <source>
        <dbReference type="ARBA" id="ARBA00022553"/>
    </source>
</evidence>
<dbReference type="Gene3D" id="3.30.450.40">
    <property type="match status" value="1"/>
</dbReference>
<dbReference type="SUPFAM" id="SSF55785">
    <property type="entry name" value="PYP-like sensor domain (PAS domain)"/>
    <property type="match status" value="1"/>
</dbReference>
<dbReference type="InterPro" id="IPR029016">
    <property type="entry name" value="GAF-like_dom_sf"/>
</dbReference>
<dbReference type="SUPFAM" id="SSF55874">
    <property type="entry name" value="ATPase domain of HSP90 chaperone/DNA topoisomerase II/histidine kinase"/>
    <property type="match status" value="1"/>
</dbReference>
<dbReference type="SMART" id="SM00091">
    <property type="entry name" value="PAS"/>
    <property type="match status" value="1"/>
</dbReference>
<feature type="domain" description="Histidine kinase" evidence="10">
    <location>
        <begin position="364"/>
        <end position="576"/>
    </location>
</feature>
<dbReference type="Pfam" id="PF02518">
    <property type="entry name" value="HATPase_c"/>
    <property type="match status" value="1"/>
</dbReference>